<dbReference type="KEGG" id="cput:CONPUDRAFT_169669"/>
<dbReference type="AlphaFoldDB" id="A0A5M3M9D9"/>
<evidence type="ECO:0000313" key="3">
    <source>
        <dbReference type="Proteomes" id="UP000053558"/>
    </source>
</evidence>
<dbReference type="Proteomes" id="UP000053558">
    <property type="component" value="Unassembled WGS sequence"/>
</dbReference>
<protein>
    <submittedName>
        <fullName evidence="2">Uncharacterized protein</fullName>
    </submittedName>
</protein>
<organism evidence="2 3">
    <name type="scientific">Coniophora puteana (strain RWD-64-598)</name>
    <name type="common">Brown rot fungus</name>
    <dbReference type="NCBI Taxonomy" id="741705"/>
    <lineage>
        <taxon>Eukaryota</taxon>
        <taxon>Fungi</taxon>
        <taxon>Dikarya</taxon>
        <taxon>Basidiomycota</taxon>
        <taxon>Agaricomycotina</taxon>
        <taxon>Agaricomycetes</taxon>
        <taxon>Agaricomycetidae</taxon>
        <taxon>Boletales</taxon>
        <taxon>Coniophorineae</taxon>
        <taxon>Coniophoraceae</taxon>
        <taxon>Coniophora</taxon>
    </lineage>
</organism>
<reference evidence="3" key="1">
    <citation type="journal article" date="2012" name="Science">
        <title>The Paleozoic origin of enzymatic lignin decomposition reconstructed from 31 fungal genomes.</title>
        <authorList>
            <person name="Floudas D."/>
            <person name="Binder M."/>
            <person name="Riley R."/>
            <person name="Barry K."/>
            <person name="Blanchette R.A."/>
            <person name="Henrissat B."/>
            <person name="Martinez A.T."/>
            <person name="Otillar R."/>
            <person name="Spatafora J.W."/>
            <person name="Yadav J.S."/>
            <person name="Aerts A."/>
            <person name="Benoit I."/>
            <person name="Boyd A."/>
            <person name="Carlson A."/>
            <person name="Copeland A."/>
            <person name="Coutinho P.M."/>
            <person name="de Vries R.P."/>
            <person name="Ferreira P."/>
            <person name="Findley K."/>
            <person name="Foster B."/>
            <person name="Gaskell J."/>
            <person name="Glotzer D."/>
            <person name="Gorecki P."/>
            <person name="Heitman J."/>
            <person name="Hesse C."/>
            <person name="Hori C."/>
            <person name="Igarashi K."/>
            <person name="Jurgens J.A."/>
            <person name="Kallen N."/>
            <person name="Kersten P."/>
            <person name="Kohler A."/>
            <person name="Kuees U."/>
            <person name="Kumar T.K.A."/>
            <person name="Kuo A."/>
            <person name="LaButti K."/>
            <person name="Larrondo L.F."/>
            <person name="Lindquist E."/>
            <person name="Ling A."/>
            <person name="Lombard V."/>
            <person name="Lucas S."/>
            <person name="Lundell T."/>
            <person name="Martin R."/>
            <person name="McLaughlin D.J."/>
            <person name="Morgenstern I."/>
            <person name="Morin E."/>
            <person name="Murat C."/>
            <person name="Nagy L.G."/>
            <person name="Nolan M."/>
            <person name="Ohm R.A."/>
            <person name="Patyshakuliyeva A."/>
            <person name="Rokas A."/>
            <person name="Ruiz-Duenas F.J."/>
            <person name="Sabat G."/>
            <person name="Salamov A."/>
            <person name="Samejima M."/>
            <person name="Schmutz J."/>
            <person name="Slot J.C."/>
            <person name="St John F."/>
            <person name="Stenlid J."/>
            <person name="Sun H."/>
            <person name="Sun S."/>
            <person name="Syed K."/>
            <person name="Tsang A."/>
            <person name="Wiebenga A."/>
            <person name="Young D."/>
            <person name="Pisabarro A."/>
            <person name="Eastwood D.C."/>
            <person name="Martin F."/>
            <person name="Cullen D."/>
            <person name="Grigoriev I.V."/>
            <person name="Hibbett D.S."/>
        </authorList>
    </citation>
    <scope>NUCLEOTIDE SEQUENCE [LARGE SCALE GENOMIC DNA]</scope>
    <source>
        <strain evidence="3">RWD-64-598 SS2</strain>
    </source>
</reference>
<dbReference type="RefSeq" id="XP_007774709.1">
    <property type="nucleotide sequence ID" value="XM_007776519.1"/>
</dbReference>
<proteinExistence type="predicted"/>
<evidence type="ECO:0000313" key="2">
    <source>
        <dbReference type="EMBL" id="EIW75305.1"/>
    </source>
</evidence>
<dbReference type="GeneID" id="19206303"/>
<sequence>MAAATYSYTYPSVPSRNRFSYYKEQLRPAFLPTTTPEPYSSSGPHRALGISSNVSYVPSAITTASTSVNGRSGDLMSTPAIACVLPPELVTRALELEEARKHHSRAVSPPLDFSTLPHAKSARTTPLGYAYSPTLRRTLRLPQTEWASSRRKPTMQSLVSRNVRANDTSHEYSSRALSSCKRKRISEDEEDASSSSSAPSSPHSSQSTRTSSRVCKSLSSCTSGSSSRTSPLARQSAFSKEVTVNKLTVGASTAKGRKATGGSSSKPSVKGKNSKKKPTKRTSTPRKSRIIRPAVKISATQSSAIQSRKRKAPACRVDPTLPLRKRARLDPGLEASPTTVDAGSEKENGLSSAKEVPDTSMSGSIPVAFLRRSGRRRVPTDKTSLNAE</sequence>
<name>A0A5M3M9D9_CONPW</name>
<comment type="caution">
    <text evidence="2">The sequence shown here is derived from an EMBL/GenBank/DDBJ whole genome shotgun (WGS) entry which is preliminary data.</text>
</comment>
<feature type="compositionally biased region" description="Polar residues" evidence="1">
    <location>
        <begin position="154"/>
        <end position="166"/>
    </location>
</feature>
<evidence type="ECO:0000256" key="1">
    <source>
        <dbReference type="SAM" id="MobiDB-lite"/>
    </source>
</evidence>
<gene>
    <name evidence="2" type="ORF">CONPUDRAFT_169669</name>
</gene>
<dbReference type="EMBL" id="JH711589">
    <property type="protein sequence ID" value="EIW75305.1"/>
    <property type="molecule type" value="Genomic_DNA"/>
</dbReference>
<accession>A0A5M3M9D9</accession>
<feature type="compositionally biased region" description="Low complexity" evidence="1">
    <location>
        <begin position="261"/>
        <end position="271"/>
    </location>
</feature>
<feature type="compositionally biased region" description="Basic residues" evidence="1">
    <location>
        <begin position="272"/>
        <end position="290"/>
    </location>
</feature>
<feature type="compositionally biased region" description="Low complexity" evidence="1">
    <location>
        <begin position="193"/>
        <end position="230"/>
    </location>
</feature>
<keyword evidence="3" id="KW-1185">Reference proteome</keyword>
<feature type="region of interest" description="Disordered" evidence="1">
    <location>
        <begin position="142"/>
        <end position="388"/>
    </location>
</feature>